<sequence>MRPTFVNICLCVIFLLLGLTLSANAYSLHNSNDDDFAWNQFDTIDHGLNARGVSRFWKRVPHRAFWKRGLNSFYGNTMDRHDPMFDNDKR</sequence>
<evidence type="ECO:0000313" key="5">
    <source>
        <dbReference type="EMBL" id="CAF3793347.1"/>
    </source>
</evidence>
<feature type="signal peptide" evidence="1">
    <location>
        <begin position="1"/>
        <end position="25"/>
    </location>
</feature>
<proteinExistence type="predicted"/>
<accession>A0A814FR58</accession>
<dbReference type="EMBL" id="CAJNOK010007115">
    <property type="protein sequence ID" value="CAF1024874.1"/>
    <property type="molecule type" value="Genomic_DNA"/>
</dbReference>
<keyword evidence="1" id="KW-0732">Signal</keyword>
<dbReference type="OrthoDB" id="10017804at2759"/>
<dbReference type="EMBL" id="CAJNOQ010002928">
    <property type="protein sequence ID" value="CAF0986400.1"/>
    <property type="molecule type" value="Genomic_DNA"/>
</dbReference>
<dbReference type="Proteomes" id="UP000681722">
    <property type="component" value="Unassembled WGS sequence"/>
</dbReference>
<evidence type="ECO:0000313" key="4">
    <source>
        <dbReference type="EMBL" id="CAF3758663.1"/>
    </source>
</evidence>
<organism evidence="2 6">
    <name type="scientific">Didymodactylos carnosus</name>
    <dbReference type="NCBI Taxonomy" id="1234261"/>
    <lineage>
        <taxon>Eukaryota</taxon>
        <taxon>Metazoa</taxon>
        <taxon>Spiralia</taxon>
        <taxon>Gnathifera</taxon>
        <taxon>Rotifera</taxon>
        <taxon>Eurotatoria</taxon>
        <taxon>Bdelloidea</taxon>
        <taxon>Philodinida</taxon>
        <taxon>Philodinidae</taxon>
        <taxon>Didymodactylos</taxon>
    </lineage>
</organism>
<dbReference type="AlphaFoldDB" id="A0A814FR58"/>
<dbReference type="Proteomes" id="UP000663829">
    <property type="component" value="Unassembled WGS sequence"/>
</dbReference>
<evidence type="ECO:0000256" key="1">
    <source>
        <dbReference type="SAM" id="SignalP"/>
    </source>
</evidence>
<dbReference type="Proteomes" id="UP000677228">
    <property type="component" value="Unassembled WGS sequence"/>
</dbReference>
<reference evidence="2" key="1">
    <citation type="submission" date="2021-02" db="EMBL/GenBank/DDBJ databases">
        <authorList>
            <person name="Nowell W R."/>
        </authorList>
    </citation>
    <scope>NUCLEOTIDE SEQUENCE</scope>
</reference>
<dbReference type="EMBL" id="CAJOBA010007125">
    <property type="protein sequence ID" value="CAF3793347.1"/>
    <property type="molecule type" value="Genomic_DNA"/>
</dbReference>
<feature type="chain" id="PRO_5036410086" evidence="1">
    <location>
        <begin position="26"/>
        <end position="90"/>
    </location>
</feature>
<comment type="caution">
    <text evidence="2">The sequence shown here is derived from an EMBL/GenBank/DDBJ whole genome shotgun (WGS) entry which is preliminary data.</text>
</comment>
<evidence type="ECO:0000313" key="6">
    <source>
        <dbReference type="Proteomes" id="UP000663829"/>
    </source>
</evidence>
<dbReference type="Proteomes" id="UP000682733">
    <property type="component" value="Unassembled WGS sequence"/>
</dbReference>
<name>A0A814FR58_9BILA</name>
<dbReference type="EMBL" id="CAJOBC010002928">
    <property type="protein sequence ID" value="CAF3758663.1"/>
    <property type="molecule type" value="Genomic_DNA"/>
</dbReference>
<evidence type="ECO:0000313" key="2">
    <source>
        <dbReference type="EMBL" id="CAF0986400.1"/>
    </source>
</evidence>
<keyword evidence="6" id="KW-1185">Reference proteome</keyword>
<gene>
    <name evidence="2" type="ORF">GPM918_LOCUS13025</name>
    <name evidence="3" type="ORF">OVA965_LOCUS15692</name>
    <name evidence="4" type="ORF">SRO942_LOCUS13025</name>
    <name evidence="5" type="ORF">TMI583_LOCUS15700</name>
</gene>
<evidence type="ECO:0000313" key="3">
    <source>
        <dbReference type="EMBL" id="CAF1024874.1"/>
    </source>
</evidence>
<protein>
    <submittedName>
        <fullName evidence="2">Uncharacterized protein</fullName>
    </submittedName>
</protein>